<reference evidence="9" key="1">
    <citation type="submission" date="2018-06" db="EMBL/GenBank/DDBJ databases">
        <authorList>
            <person name="Zhirakovskaya E."/>
        </authorList>
    </citation>
    <scope>NUCLEOTIDE SEQUENCE</scope>
</reference>
<keyword evidence="2 9" id="KW-0808">Transferase</keyword>
<dbReference type="GO" id="GO:0006629">
    <property type="term" value="P:lipid metabolic process"/>
    <property type="evidence" value="ECO:0007669"/>
    <property type="project" value="UniProtKB-KW"/>
</dbReference>
<keyword evidence="3" id="KW-0812">Transmembrane</keyword>
<dbReference type="PANTHER" id="PTHR23063:SF52">
    <property type="entry name" value="LYSOPHOSPHATIDYLCHOLINE ACYLTRANSFERASE"/>
    <property type="match status" value="1"/>
</dbReference>
<evidence type="ECO:0000256" key="7">
    <source>
        <dbReference type="ARBA" id="ARBA00023315"/>
    </source>
</evidence>
<accession>A0A3B0V2L2</accession>
<protein>
    <submittedName>
        <fullName evidence="9">Acyl-CoA:1-acyl-sn-glycerol-3-phosphate acyltransferase</fullName>
        <ecNumber evidence="9">2.3.1.51</ecNumber>
    </submittedName>
</protein>
<proteinExistence type="predicted"/>
<dbReference type="EC" id="2.3.1.51" evidence="9"/>
<evidence type="ECO:0000256" key="2">
    <source>
        <dbReference type="ARBA" id="ARBA00022679"/>
    </source>
</evidence>
<dbReference type="CDD" id="cd07989">
    <property type="entry name" value="LPLAT_AGPAT-like"/>
    <property type="match status" value="1"/>
</dbReference>
<evidence type="ECO:0000256" key="6">
    <source>
        <dbReference type="ARBA" id="ARBA00023136"/>
    </source>
</evidence>
<dbReference type="SMART" id="SM00563">
    <property type="entry name" value="PlsC"/>
    <property type="match status" value="1"/>
</dbReference>
<sequence>MFLLRFTLRLIGLLVALLVILPLVLFSIAIAQKTNNRKLNKTVLNSWSKILCFICGLKIKTSGQQYANPVFIVANHVSWLDIPVIHSYKLAGFVAKEEISRWPLLGWIVKSGETLFIARGKYESRKKVLTLIENRLQAGRSIAVFPEGKATNGESLAKFHRQLMHAAIETQTPIQAIAIKYYANDGSRNKQICFMDDEKFISNVFRILSLPTSTVELNFCETIQTKDKQAKEVAQISHNQVALELAKNDYM</sequence>
<dbReference type="AlphaFoldDB" id="A0A3B0V2L2"/>
<dbReference type="SUPFAM" id="SSF69593">
    <property type="entry name" value="Glycerol-3-phosphate (1)-acyltransferase"/>
    <property type="match status" value="1"/>
</dbReference>
<evidence type="ECO:0000313" key="9">
    <source>
        <dbReference type="EMBL" id="VAW32982.1"/>
    </source>
</evidence>
<keyword evidence="7 9" id="KW-0012">Acyltransferase</keyword>
<dbReference type="PANTHER" id="PTHR23063">
    <property type="entry name" value="PHOSPHOLIPID ACYLTRANSFERASE"/>
    <property type="match status" value="1"/>
</dbReference>
<comment type="subcellular location">
    <subcellularLocation>
        <location evidence="1">Membrane</location>
    </subcellularLocation>
</comment>
<dbReference type="GO" id="GO:0016020">
    <property type="term" value="C:membrane"/>
    <property type="evidence" value="ECO:0007669"/>
    <property type="project" value="UniProtKB-SubCell"/>
</dbReference>
<name>A0A3B0V2L2_9ZZZZ</name>
<organism evidence="9">
    <name type="scientific">hydrothermal vent metagenome</name>
    <dbReference type="NCBI Taxonomy" id="652676"/>
    <lineage>
        <taxon>unclassified sequences</taxon>
        <taxon>metagenomes</taxon>
        <taxon>ecological metagenomes</taxon>
    </lineage>
</organism>
<dbReference type="Pfam" id="PF01553">
    <property type="entry name" value="Acyltransferase"/>
    <property type="match status" value="1"/>
</dbReference>
<keyword evidence="5" id="KW-0443">Lipid metabolism</keyword>
<keyword evidence="4" id="KW-1133">Transmembrane helix</keyword>
<evidence type="ECO:0000256" key="4">
    <source>
        <dbReference type="ARBA" id="ARBA00022989"/>
    </source>
</evidence>
<keyword evidence="6" id="KW-0472">Membrane</keyword>
<feature type="domain" description="Phospholipid/glycerol acyltransferase" evidence="8">
    <location>
        <begin position="70"/>
        <end position="182"/>
    </location>
</feature>
<dbReference type="GO" id="GO:0003841">
    <property type="term" value="F:1-acylglycerol-3-phosphate O-acyltransferase activity"/>
    <property type="evidence" value="ECO:0007669"/>
    <property type="project" value="UniProtKB-EC"/>
</dbReference>
<evidence type="ECO:0000256" key="3">
    <source>
        <dbReference type="ARBA" id="ARBA00022692"/>
    </source>
</evidence>
<evidence type="ECO:0000259" key="8">
    <source>
        <dbReference type="SMART" id="SM00563"/>
    </source>
</evidence>
<dbReference type="EMBL" id="UOEW01000013">
    <property type="protein sequence ID" value="VAW32982.1"/>
    <property type="molecule type" value="Genomic_DNA"/>
</dbReference>
<evidence type="ECO:0000256" key="1">
    <source>
        <dbReference type="ARBA" id="ARBA00004370"/>
    </source>
</evidence>
<gene>
    <name evidence="9" type="ORF">MNBD_GAMMA01-847</name>
</gene>
<evidence type="ECO:0000256" key="5">
    <source>
        <dbReference type="ARBA" id="ARBA00023098"/>
    </source>
</evidence>
<dbReference type="InterPro" id="IPR002123">
    <property type="entry name" value="Plipid/glycerol_acylTrfase"/>
</dbReference>